<proteinExistence type="predicted"/>
<name>A0A7J0D622_STRMI</name>
<gene>
    <name evidence="1" type="ORF">Smic_84650</name>
</gene>
<evidence type="ECO:0000313" key="2">
    <source>
        <dbReference type="Proteomes" id="UP000498740"/>
    </source>
</evidence>
<dbReference type="EMBL" id="BLWD01000003">
    <property type="protein sequence ID" value="GFN09909.1"/>
    <property type="molecule type" value="Genomic_DNA"/>
</dbReference>
<protein>
    <recommendedName>
        <fullName evidence="3">Sugar ABC transporter substrate-binding protein</fullName>
    </recommendedName>
</protein>
<organism evidence="1 2">
    <name type="scientific">Streptomyces microflavus</name>
    <name type="common">Streptomyces lipmanii</name>
    <dbReference type="NCBI Taxonomy" id="1919"/>
    <lineage>
        <taxon>Bacteria</taxon>
        <taxon>Bacillati</taxon>
        <taxon>Actinomycetota</taxon>
        <taxon>Actinomycetes</taxon>
        <taxon>Kitasatosporales</taxon>
        <taxon>Streptomycetaceae</taxon>
        <taxon>Streptomyces</taxon>
    </lineage>
</organism>
<reference evidence="1 2" key="1">
    <citation type="submission" date="2020-05" db="EMBL/GenBank/DDBJ databases">
        <title>Whole genome shotgun sequence of Streptomyces microflavus NBRC 13062.</title>
        <authorList>
            <person name="Komaki H."/>
            <person name="Tamura T."/>
        </authorList>
    </citation>
    <scope>NUCLEOTIDE SEQUENCE [LARGE SCALE GENOMIC DNA]</scope>
    <source>
        <strain evidence="1 2">NBRC 13062</strain>
    </source>
</reference>
<comment type="caution">
    <text evidence="1">The sequence shown here is derived from an EMBL/GenBank/DDBJ whole genome shotgun (WGS) entry which is preliminary data.</text>
</comment>
<dbReference type="AlphaFoldDB" id="A0A7J0D622"/>
<evidence type="ECO:0008006" key="3">
    <source>
        <dbReference type="Google" id="ProtNLM"/>
    </source>
</evidence>
<sequence>MKPDSIENPKSRELITAFNTYQDGKGLAFYPDWPAPGYYDTWMGATQNLMNGGKPHAVLDELQAPYEKYTASRR</sequence>
<accession>A0A7J0D622</accession>
<dbReference type="Proteomes" id="UP000498740">
    <property type="component" value="Unassembled WGS sequence"/>
</dbReference>
<evidence type="ECO:0000313" key="1">
    <source>
        <dbReference type="EMBL" id="GFN09909.1"/>
    </source>
</evidence>